<keyword evidence="3" id="KW-0349">Heme</keyword>
<proteinExistence type="predicted"/>
<dbReference type="Pfam" id="PF07635">
    <property type="entry name" value="PSCyt1"/>
    <property type="match status" value="1"/>
</dbReference>
<reference evidence="6 7" key="1">
    <citation type="submission" date="2019-02" db="EMBL/GenBank/DDBJ databases">
        <title>Deep-cultivation of Planctomycetes and their phenomic and genomic characterization uncovers novel biology.</title>
        <authorList>
            <person name="Wiegand S."/>
            <person name="Jogler M."/>
            <person name="Boedeker C."/>
            <person name="Pinto D."/>
            <person name="Vollmers J."/>
            <person name="Rivas-Marin E."/>
            <person name="Kohn T."/>
            <person name="Peeters S.H."/>
            <person name="Heuer A."/>
            <person name="Rast P."/>
            <person name="Oberbeckmann S."/>
            <person name="Bunk B."/>
            <person name="Jeske O."/>
            <person name="Meyerdierks A."/>
            <person name="Storesund J.E."/>
            <person name="Kallscheuer N."/>
            <person name="Luecker S."/>
            <person name="Lage O.M."/>
            <person name="Pohl T."/>
            <person name="Merkel B.J."/>
            <person name="Hornburger P."/>
            <person name="Mueller R.-W."/>
            <person name="Bruemmer F."/>
            <person name="Labrenz M."/>
            <person name="Spormann A.M."/>
            <person name="Op Den Camp H."/>
            <person name="Overmann J."/>
            <person name="Amann R."/>
            <person name="Jetten M.S.M."/>
            <person name="Mascher T."/>
            <person name="Medema M.H."/>
            <person name="Devos D.P."/>
            <person name="Kaster A.-K."/>
            <person name="Ovreas L."/>
            <person name="Rohde M."/>
            <person name="Galperin M.Y."/>
            <person name="Jogler C."/>
        </authorList>
    </citation>
    <scope>NUCLEOTIDE SEQUENCE [LARGE SCALE GENOMIC DNA]</scope>
    <source>
        <strain evidence="6 7">Enr8</strain>
    </source>
</reference>
<dbReference type="OrthoDB" id="9809746at2"/>
<keyword evidence="4" id="KW-0732">Signal</keyword>
<organism evidence="6 7">
    <name type="scientific">Blastopirellula retiformator</name>
    <dbReference type="NCBI Taxonomy" id="2527970"/>
    <lineage>
        <taxon>Bacteria</taxon>
        <taxon>Pseudomonadati</taxon>
        <taxon>Planctomycetota</taxon>
        <taxon>Planctomycetia</taxon>
        <taxon>Pirellulales</taxon>
        <taxon>Pirellulaceae</taxon>
        <taxon>Blastopirellula</taxon>
    </lineage>
</organism>
<evidence type="ECO:0000256" key="4">
    <source>
        <dbReference type="SAM" id="SignalP"/>
    </source>
</evidence>
<dbReference type="AlphaFoldDB" id="A0A5C5UZ97"/>
<keyword evidence="1 3" id="KW-0479">Metal-binding</keyword>
<evidence type="ECO:0000313" key="7">
    <source>
        <dbReference type="Proteomes" id="UP000318878"/>
    </source>
</evidence>
<dbReference type="GO" id="GO:0009055">
    <property type="term" value="F:electron transfer activity"/>
    <property type="evidence" value="ECO:0007669"/>
    <property type="project" value="InterPro"/>
</dbReference>
<feature type="signal peptide" evidence="4">
    <location>
        <begin position="1"/>
        <end position="28"/>
    </location>
</feature>
<comment type="caution">
    <text evidence="6">The sequence shown here is derived from an EMBL/GenBank/DDBJ whole genome shotgun (WGS) entry which is preliminary data.</text>
</comment>
<evidence type="ECO:0000256" key="2">
    <source>
        <dbReference type="ARBA" id="ARBA00023004"/>
    </source>
</evidence>
<dbReference type="RefSeq" id="WP_146434001.1">
    <property type="nucleotide sequence ID" value="NZ_SJPF01000004.1"/>
</dbReference>
<dbReference type="PROSITE" id="PS51007">
    <property type="entry name" value="CYTC"/>
    <property type="match status" value="1"/>
</dbReference>
<keyword evidence="2 3" id="KW-0408">Iron</keyword>
<feature type="domain" description="Cytochrome c" evidence="5">
    <location>
        <begin position="265"/>
        <end position="357"/>
    </location>
</feature>
<gene>
    <name evidence="6" type="ORF">Enr8_36100</name>
</gene>
<dbReference type="PANTHER" id="PTHR35889:SF3">
    <property type="entry name" value="F-BOX DOMAIN-CONTAINING PROTEIN"/>
    <property type="match status" value="1"/>
</dbReference>
<dbReference type="EMBL" id="SJPF01000004">
    <property type="protein sequence ID" value="TWT31686.1"/>
    <property type="molecule type" value="Genomic_DNA"/>
</dbReference>
<feature type="chain" id="PRO_5022769675" evidence="4">
    <location>
        <begin position="29"/>
        <end position="635"/>
    </location>
</feature>
<dbReference type="InterPro" id="IPR009056">
    <property type="entry name" value="Cyt_c-like_dom"/>
</dbReference>
<keyword evidence="7" id="KW-1185">Reference proteome</keyword>
<dbReference type="InterPro" id="IPR011429">
    <property type="entry name" value="Cyt_c_Planctomycete-type"/>
</dbReference>
<evidence type="ECO:0000256" key="3">
    <source>
        <dbReference type="PROSITE-ProRule" id="PRU00433"/>
    </source>
</evidence>
<dbReference type="PANTHER" id="PTHR35889">
    <property type="entry name" value="CYCLOINULO-OLIGOSACCHARIDE FRUCTANOTRANSFERASE-RELATED"/>
    <property type="match status" value="1"/>
</dbReference>
<sequence length="635" mass="68289" precursor="true">MRAFHLLAKFAACAALTAILLSPWTLGAAPTDEQRSEVRDLKVEIRKASNFLKQGRVAESTQTVKLIIERLQRLEGVDPELQEGVDQLFESLAPAHALLELEGVTLPRMRNAAVAQPTEMMAPAVPGTPTPPASTLPTMFPATNLSFTKHIAPVIVARCGNCHVSGARGGFSSSSYEVLMKGPAEGVVIFPGQDGSRFVEVIETGDMPRGGQKVSPAELTALKTWIKEGAKFDGADPKANLASLAPGAAPMPMPRLEVASASGNEKVSFGRDIAPVLVARCVSCHDQRNPPGGFSLASFQTMLRGGDSGAPLTPGKPNESLLIQLFKAPAPDRMPRNGPPLTDDQIRKFETWITEGAKFDGDSPTSSMPRVAAYAFAKNATHDELAKARVETSKSKIQLGLPGVAMSTSDRKDVFVMGALGQEANDEFADQAEKAADDVRRILKAPAGQPLVKGRVSLFLVKAKYDYNEFSKMVERRDVPPQWQGHYWYDVTDAYGMVQLPVGDAYDLDAMFAQVIASNYVASLDAPDWFADGVGRVVASRVSGKDPRVVEWGNQLQSAVGAMKKPDDFVQNKLAPDQNGAVSFAFMKTLMGRGQQFDALMQALRKGMPFDQAFAGVYGKPPSDVAKAWIASGGR</sequence>
<evidence type="ECO:0000313" key="6">
    <source>
        <dbReference type="EMBL" id="TWT31686.1"/>
    </source>
</evidence>
<dbReference type="GO" id="GO:0020037">
    <property type="term" value="F:heme binding"/>
    <property type="evidence" value="ECO:0007669"/>
    <property type="project" value="InterPro"/>
</dbReference>
<name>A0A5C5UZ97_9BACT</name>
<evidence type="ECO:0000259" key="5">
    <source>
        <dbReference type="PROSITE" id="PS51007"/>
    </source>
</evidence>
<evidence type="ECO:0000256" key="1">
    <source>
        <dbReference type="ARBA" id="ARBA00022723"/>
    </source>
</evidence>
<dbReference type="GO" id="GO:0046872">
    <property type="term" value="F:metal ion binding"/>
    <property type="evidence" value="ECO:0007669"/>
    <property type="project" value="UniProtKB-KW"/>
</dbReference>
<protein>
    <submittedName>
        <fullName evidence="6">Planctomycete cytochrome C</fullName>
    </submittedName>
</protein>
<dbReference type="Proteomes" id="UP000318878">
    <property type="component" value="Unassembled WGS sequence"/>
</dbReference>
<accession>A0A5C5UZ97</accession>